<keyword evidence="12" id="KW-1185">Reference proteome</keyword>
<dbReference type="CDD" id="cd06261">
    <property type="entry name" value="TM_PBP2"/>
    <property type="match status" value="1"/>
</dbReference>
<feature type="transmembrane region" description="Helical" evidence="9">
    <location>
        <begin position="259"/>
        <end position="282"/>
    </location>
</feature>
<feature type="transmembrane region" description="Helical" evidence="9">
    <location>
        <begin position="21"/>
        <end position="40"/>
    </location>
</feature>
<keyword evidence="4" id="KW-1003">Cell membrane</keyword>
<evidence type="ECO:0000256" key="1">
    <source>
        <dbReference type="ARBA" id="ARBA00004651"/>
    </source>
</evidence>
<feature type="transmembrane region" description="Helical" evidence="9">
    <location>
        <begin position="294"/>
        <end position="317"/>
    </location>
</feature>
<feature type="transmembrane region" description="Helical" evidence="9">
    <location>
        <begin position="359"/>
        <end position="378"/>
    </location>
</feature>
<evidence type="ECO:0000256" key="7">
    <source>
        <dbReference type="ARBA" id="ARBA00022989"/>
    </source>
</evidence>
<dbReference type="InterPro" id="IPR043429">
    <property type="entry name" value="ArtM/GltK/GlnP/TcyL/YhdX-like"/>
</dbReference>
<gene>
    <name evidence="11" type="ORF">PJF56_11685</name>
</gene>
<comment type="caution">
    <text evidence="11">The sequence shown here is derived from an EMBL/GenBank/DDBJ whole genome shotgun (WGS) entry which is preliminary data.</text>
</comment>
<keyword evidence="3 9" id="KW-0813">Transport</keyword>
<dbReference type="EMBL" id="JAQPOK010000088">
    <property type="protein sequence ID" value="MDJ1179525.1"/>
    <property type="molecule type" value="Genomic_DNA"/>
</dbReference>
<evidence type="ECO:0000313" key="11">
    <source>
        <dbReference type="EMBL" id="MDJ1179525.1"/>
    </source>
</evidence>
<evidence type="ECO:0000256" key="8">
    <source>
        <dbReference type="ARBA" id="ARBA00023136"/>
    </source>
</evidence>
<dbReference type="Proteomes" id="UP001231370">
    <property type="component" value="Unassembled WGS sequence"/>
</dbReference>
<evidence type="ECO:0000256" key="2">
    <source>
        <dbReference type="ARBA" id="ARBA00010072"/>
    </source>
</evidence>
<dbReference type="PROSITE" id="PS50928">
    <property type="entry name" value="ABC_TM1"/>
    <property type="match status" value="1"/>
</dbReference>
<evidence type="ECO:0000256" key="5">
    <source>
        <dbReference type="ARBA" id="ARBA00022692"/>
    </source>
</evidence>
<evidence type="ECO:0000256" key="6">
    <source>
        <dbReference type="ARBA" id="ARBA00022970"/>
    </source>
</evidence>
<feature type="transmembrane region" description="Helical" evidence="9">
    <location>
        <begin position="94"/>
        <end position="114"/>
    </location>
</feature>
<dbReference type="Pfam" id="PF00528">
    <property type="entry name" value="BPD_transp_1"/>
    <property type="match status" value="1"/>
</dbReference>
<proteinExistence type="inferred from homology"/>
<reference evidence="11 12" key="1">
    <citation type="submission" date="2023-01" db="EMBL/GenBank/DDBJ databases">
        <title>Novel diversity within Roseofilum (Cyanobacteria; Desertifilaceae) from marine benthic mats with descriptions of four novel species.</title>
        <authorList>
            <person name="Wang Y."/>
            <person name="Berthold D.E."/>
            <person name="Hu J."/>
            <person name="Lefler F.W."/>
            <person name="Laughinghouse H.D. IV."/>
        </authorList>
    </citation>
    <scope>NUCLEOTIDE SEQUENCE [LARGE SCALE GENOMIC DNA]</scope>
    <source>
        <strain evidence="11 12">BLCC-M91</strain>
    </source>
</reference>
<dbReference type="PANTHER" id="PTHR30614">
    <property type="entry name" value="MEMBRANE COMPONENT OF AMINO ACID ABC TRANSPORTER"/>
    <property type="match status" value="1"/>
</dbReference>
<dbReference type="InterPro" id="IPR010065">
    <property type="entry name" value="AA_ABC_transptr_permease_3TM"/>
</dbReference>
<dbReference type="NCBIfam" id="TIGR01726">
    <property type="entry name" value="HEQRo_perm_3TM"/>
    <property type="match status" value="1"/>
</dbReference>
<feature type="transmembrane region" description="Helical" evidence="9">
    <location>
        <begin position="219"/>
        <end position="239"/>
    </location>
</feature>
<dbReference type="SUPFAM" id="SSF161098">
    <property type="entry name" value="MetI-like"/>
    <property type="match status" value="2"/>
</dbReference>
<keyword evidence="5 9" id="KW-0812">Transmembrane</keyword>
<evidence type="ECO:0000259" key="10">
    <source>
        <dbReference type="PROSITE" id="PS50928"/>
    </source>
</evidence>
<keyword evidence="6" id="KW-0029">Amino-acid transport</keyword>
<comment type="subcellular location">
    <subcellularLocation>
        <location evidence="1 9">Cell membrane</location>
        <topology evidence="1 9">Multi-pass membrane protein</topology>
    </subcellularLocation>
</comment>
<keyword evidence="8 9" id="KW-0472">Membrane</keyword>
<feature type="domain" description="ABC transmembrane type-1" evidence="10">
    <location>
        <begin position="88"/>
        <end position="374"/>
    </location>
</feature>
<sequence>MMASANEHSIPLWRDERFWRVALQVLAIAIVISVISLLTYNVSNNLQRAGIEFGFEFLDTQASFAIGESIVPYDPARDTYGRVLLAGLVNTLRVIIAGIILTTVVGITVGIASFSNNWLLRKGSEAYVELIRNIPLLLQLFFWYRAVFSKLPRPADRIEVMGFAFLSNRGVFLPWPKLGWPLALWCAVLLGLAIAAVVVWKIRIKEIVERGNSGQPQLIALWIMGIAALLIITVAFGWEKPTEIEVGRITGGLRLTGEFSALLTGLVFYTGAFIAEIVRAGIQSVAKGQWEAASALGLSSGLMMRLVVFPQALRVIIPPLSSQYMNLAKNSSLGAAIAYAEIYNVANTTYNQSGRPVEVMLIIMATYLLMNLMISLGMNQINRLVQLQER</sequence>
<feature type="transmembrane region" description="Helical" evidence="9">
    <location>
        <begin position="178"/>
        <end position="199"/>
    </location>
</feature>
<dbReference type="InterPro" id="IPR000515">
    <property type="entry name" value="MetI-like"/>
</dbReference>
<organism evidence="11 12">
    <name type="scientific">Roseofilum halophilum BLCC-M91</name>
    <dbReference type="NCBI Taxonomy" id="3022259"/>
    <lineage>
        <taxon>Bacteria</taxon>
        <taxon>Bacillati</taxon>
        <taxon>Cyanobacteriota</taxon>
        <taxon>Cyanophyceae</taxon>
        <taxon>Desertifilales</taxon>
        <taxon>Desertifilaceae</taxon>
        <taxon>Roseofilum</taxon>
        <taxon>Roseofilum halophilum</taxon>
    </lineage>
</organism>
<dbReference type="InterPro" id="IPR035906">
    <property type="entry name" value="MetI-like_sf"/>
</dbReference>
<protein>
    <submittedName>
        <fullName evidence="11">ABC transporter permease subunit</fullName>
    </submittedName>
</protein>
<dbReference type="PANTHER" id="PTHR30614:SF37">
    <property type="entry name" value="AMINO-ACID ABC TRANSPORTER PERMEASE PROTEIN YHDX-RELATED"/>
    <property type="match status" value="1"/>
</dbReference>
<evidence type="ECO:0000256" key="3">
    <source>
        <dbReference type="ARBA" id="ARBA00022448"/>
    </source>
</evidence>
<name>A0ABT7BKE4_9CYAN</name>
<keyword evidence="7 9" id="KW-1133">Transmembrane helix</keyword>
<evidence type="ECO:0000256" key="9">
    <source>
        <dbReference type="RuleBase" id="RU363032"/>
    </source>
</evidence>
<comment type="similarity">
    <text evidence="2">Belongs to the binding-protein-dependent transport system permease family. HisMQ subfamily.</text>
</comment>
<dbReference type="Gene3D" id="1.10.3720.10">
    <property type="entry name" value="MetI-like"/>
    <property type="match status" value="1"/>
</dbReference>
<evidence type="ECO:0000313" key="12">
    <source>
        <dbReference type="Proteomes" id="UP001231370"/>
    </source>
</evidence>
<evidence type="ECO:0000256" key="4">
    <source>
        <dbReference type="ARBA" id="ARBA00022475"/>
    </source>
</evidence>
<accession>A0ABT7BKE4</accession>